<dbReference type="GO" id="GO:0004608">
    <property type="term" value="F:phosphatidylethanolamine N-methyltransferase activity"/>
    <property type="evidence" value="ECO:0007669"/>
    <property type="project" value="UniProtKB-UniRule"/>
</dbReference>
<feature type="transmembrane region" description="Helical" evidence="13 14">
    <location>
        <begin position="277"/>
        <end position="302"/>
    </location>
</feature>
<dbReference type="OrthoDB" id="4583at2759"/>
<evidence type="ECO:0000256" key="3">
    <source>
        <dbReference type="ARBA" id="ARBA00022603"/>
    </source>
</evidence>
<feature type="compositionally biased region" description="Basic and acidic residues" evidence="15">
    <location>
        <begin position="18"/>
        <end position="35"/>
    </location>
</feature>
<dbReference type="AlphaFoldDB" id="A0A286U8F0"/>
<keyword evidence="3 13" id="KW-0489">Methyltransferase</keyword>
<comment type="similarity">
    <text evidence="13 14">Belongs to the class VI-like SAM-binding methyltransferase superfamily. CHO2 family.</text>
</comment>
<evidence type="ECO:0000256" key="14">
    <source>
        <dbReference type="RuleBase" id="RU361122"/>
    </source>
</evidence>
<feature type="region of interest" description="Disordered" evidence="15">
    <location>
        <begin position="927"/>
        <end position="947"/>
    </location>
</feature>
<dbReference type="Proteomes" id="UP000217199">
    <property type="component" value="Unassembled WGS sequence"/>
</dbReference>
<dbReference type="PANTHER" id="PTHR32138">
    <property type="entry name" value="PHOSPHATIDYLETHANOLAMINE N-METHYLTRANSFERASE"/>
    <property type="match status" value="1"/>
</dbReference>
<dbReference type="EMBL" id="NBII01000009">
    <property type="protein sequence ID" value="PAV15873.1"/>
    <property type="molecule type" value="Genomic_DNA"/>
</dbReference>
<evidence type="ECO:0000256" key="5">
    <source>
        <dbReference type="ARBA" id="ARBA00022691"/>
    </source>
</evidence>
<dbReference type="InterPro" id="IPR007318">
    <property type="entry name" value="Phopholipid_MeTrfase"/>
</dbReference>
<feature type="compositionally biased region" description="Polar residues" evidence="15">
    <location>
        <begin position="333"/>
        <end position="342"/>
    </location>
</feature>
<proteinExistence type="inferred from homology"/>
<comment type="caution">
    <text evidence="16">The sequence shown here is derived from an EMBL/GenBank/DDBJ whole genome shotgun (WGS) entry which is preliminary data.</text>
</comment>
<comment type="function">
    <text evidence="13 14">Catalyzes the first step of the methylation pathway of phosphatidylcholine biosynthesis, the SAM-dependent methylation of phosphatidylethanolamine (PE) to phosphatidylmonomethylethanolamine (PMME).</text>
</comment>
<dbReference type="GO" id="GO:0005789">
    <property type="term" value="C:endoplasmic reticulum membrane"/>
    <property type="evidence" value="ECO:0007669"/>
    <property type="project" value="UniProtKB-SubCell"/>
</dbReference>
<evidence type="ECO:0000313" key="17">
    <source>
        <dbReference type="Proteomes" id="UP000217199"/>
    </source>
</evidence>
<evidence type="ECO:0000256" key="8">
    <source>
        <dbReference type="ARBA" id="ARBA00022989"/>
    </source>
</evidence>
<dbReference type="GO" id="GO:0006656">
    <property type="term" value="P:phosphatidylcholine biosynthetic process"/>
    <property type="evidence" value="ECO:0007669"/>
    <property type="project" value="UniProtKB-UniRule"/>
</dbReference>
<keyword evidence="10 13" id="KW-0472">Membrane</keyword>
<evidence type="ECO:0000256" key="9">
    <source>
        <dbReference type="ARBA" id="ARBA00023098"/>
    </source>
</evidence>
<feature type="compositionally biased region" description="Low complexity" evidence="15">
    <location>
        <begin position="343"/>
        <end position="365"/>
    </location>
</feature>
<evidence type="ECO:0000256" key="7">
    <source>
        <dbReference type="ARBA" id="ARBA00022824"/>
    </source>
</evidence>
<protein>
    <recommendedName>
        <fullName evidence="13 14">Phosphatidylethanolamine N-methyltransferase</fullName>
        <shortName evidence="13">PE methyltransferase</shortName>
        <shortName evidence="13 14">PEAMT</shortName>
        <shortName evidence="13">PEMT</shortName>
        <ecNumber evidence="13 14">2.1.1.17</ecNumber>
    </recommendedName>
</protein>
<name>A0A286U8F0_9AGAM</name>
<dbReference type="PROSITE" id="PS51598">
    <property type="entry name" value="SAM_CHO2"/>
    <property type="match status" value="1"/>
</dbReference>
<comment type="subcellular location">
    <subcellularLocation>
        <location evidence="1">Endomembrane system</location>
        <topology evidence="1">Multi-pass membrane protein</topology>
    </subcellularLocation>
    <subcellularLocation>
        <location evidence="13 14">Endoplasmic reticulum membrane</location>
        <topology evidence="13 14">Multi-pass membrane protein</topology>
    </subcellularLocation>
</comment>
<evidence type="ECO:0000256" key="15">
    <source>
        <dbReference type="SAM" id="MobiDB-lite"/>
    </source>
</evidence>
<comment type="catalytic activity">
    <reaction evidence="13 14">
        <text>a 1,2-diacyl-sn-glycero-3-phosphoethanolamine + S-adenosyl-L-methionine = a 1,2-diacyl-sn-glycero-3-phospho-N-methylethanolamine + S-adenosyl-L-homocysteine + H(+)</text>
        <dbReference type="Rhea" id="RHEA:11164"/>
        <dbReference type="ChEBI" id="CHEBI:15378"/>
        <dbReference type="ChEBI" id="CHEBI:57856"/>
        <dbReference type="ChEBI" id="CHEBI:59789"/>
        <dbReference type="ChEBI" id="CHEBI:64573"/>
        <dbReference type="ChEBI" id="CHEBI:64612"/>
        <dbReference type="EC" id="2.1.1.17"/>
    </reaction>
</comment>
<gene>
    <name evidence="16" type="ORF">PNOK_0873100</name>
</gene>
<dbReference type="InterPro" id="IPR016219">
    <property type="entry name" value="Phosphatid-EA_MeTrfase_fun"/>
</dbReference>
<dbReference type="Gene3D" id="1.20.120.1630">
    <property type="match status" value="1"/>
</dbReference>
<keyword evidence="9 13" id="KW-0443">Lipid metabolism</keyword>
<keyword evidence="2 13" id="KW-0444">Lipid biosynthesis</keyword>
<comment type="caution">
    <text evidence="13 14">Lacks conserved residue(s) required for the propagation of feature annotation.</text>
</comment>
<evidence type="ECO:0000256" key="4">
    <source>
        <dbReference type="ARBA" id="ARBA00022679"/>
    </source>
</evidence>
<feature type="compositionally biased region" description="Acidic residues" evidence="15">
    <location>
        <begin position="366"/>
        <end position="385"/>
    </location>
</feature>
<keyword evidence="8 13" id="KW-1133">Transmembrane helix</keyword>
<dbReference type="PIRSF" id="PIRSF000383">
    <property type="entry name" value="PEAMT"/>
    <property type="match status" value="1"/>
</dbReference>
<feature type="transmembrane region" description="Helical" evidence="13 14">
    <location>
        <begin position="210"/>
        <end position="226"/>
    </location>
</feature>
<dbReference type="GO" id="GO:0032259">
    <property type="term" value="P:methylation"/>
    <property type="evidence" value="ECO:0007669"/>
    <property type="project" value="UniProtKB-KW"/>
</dbReference>
<keyword evidence="4 13" id="KW-0808">Transferase</keyword>
<accession>A0A286U8F0</accession>
<keyword evidence="11 13" id="KW-0594">Phospholipid biosynthesis</keyword>
<dbReference type="InParanoid" id="A0A286U8F0"/>
<evidence type="ECO:0000256" key="10">
    <source>
        <dbReference type="ARBA" id="ARBA00023136"/>
    </source>
</evidence>
<feature type="transmembrane region" description="Helical" evidence="13 14">
    <location>
        <begin position="178"/>
        <end position="198"/>
    </location>
</feature>
<dbReference type="HAMAP" id="MF_03217">
    <property type="entry name" value="PEMT"/>
    <property type="match status" value="1"/>
</dbReference>
<dbReference type="PANTHER" id="PTHR32138:SF0">
    <property type="entry name" value="PHOSPHATIDYLETHANOLAMINE N-METHYLTRANSFERASE"/>
    <property type="match status" value="1"/>
</dbReference>
<keyword evidence="17" id="KW-1185">Reference proteome</keyword>
<feature type="compositionally biased region" description="Low complexity" evidence="15">
    <location>
        <begin position="396"/>
        <end position="406"/>
    </location>
</feature>
<evidence type="ECO:0000313" key="16">
    <source>
        <dbReference type="EMBL" id="PAV15873.1"/>
    </source>
</evidence>
<evidence type="ECO:0000256" key="6">
    <source>
        <dbReference type="ARBA" id="ARBA00022692"/>
    </source>
</evidence>
<keyword evidence="7 13" id="KW-0256">Endoplasmic reticulum</keyword>
<dbReference type="EC" id="2.1.1.17" evidence="13 14"/>
<dbReference type="Pfam" id="PF04191">
    <property type="entry name" value="PEMT"/>
    <property type="match status" value="2"/>
</dbReference>
<feature type="region of interest" description="Disordered" evidence="15">
    <location>
        <begin position="333"/>
        <end position="415"/>
    </location>
</feature>
<organism evidence="16 17">
    <name type="scientific">Pyrrhoderma noxium</name>
    <dbReference type="NCBI Taxonomy" id="2282107"/>
    <lineage>
        <taxon>Eukaryota</taxon>
        <taxon>Fungi</taxon>
        <taxon>Dikarya</taxon>
        <taxon>Basidiomycota</taxon>
        <taxon>Agaricomycotina</taxon>
        <taxon>Agaricomycetes</taxon>
        <taxon>Hymenochaetales</taxon>
        <taxon>Hymenochaetaceae</taxon>
        <taxon>Pyrrhoderma</taxon>
    </lineage>
</organism>
<dbReference type="FunCoup" id="A0A286U8F0">
    <property type="interactions" value="54"/>
</dbReference>
<evidence type="ECO:0000256" key="11">
    <source>
        <dbReference type="ARBA" id="ARBA00023209"/>
    </source>
</evidence>
<reference evidence="16 17" key="1">
    <citation type="journal article" date="2017" name="Mol. Ecol.">
        <title>Comparative and population genomic landscape of Phellinus noxius: A hypervariable fungus causing root rot in trees.</title>
        <authorList>
            <person name="Chung C.L."/>
            <person name="Lee T.J."/>
            <person name="Akiba M."/>
            <person name="Lee H.H."/>
            <person name="Kuo T.H."/>
            <person name="Liu D."/>
            <person name="Ke H.M."/>
            <person name="Yokoi T."/>
            <person name="Roa M.B."/>
            <person name="Lu M.J."/>
            <person name="Chang Y.Y."/>
            <person name="Ann P.J."/>
            <person name="Tsai J.N."/>
            <person name="Chen C.Y."/>
            <person name="Tzean S.S."/>
            <person name="Ota Y."/>
            <person name="Hattori T."/>
            <person name="Sahashi N."/>
            <person name="Liou R.F."/>
            <person name="Kikuchi T."/>
            <person name="Tsai I.J."/>
        </authorList>
    </citation>
    <scope>NUCLEOTIDE SEQUENCE [LARGE SCALE GENOMIC DNA]</scope>
    <source>
        <strain evidence="16 17">FFPRI411160</strain>
    </source>
</reference>
<comment type="pathway">
    <text evidence="13 14">Phospholipid metabolism; phosphatidylcholine biosynthesis.</text>
</comment>
<dbReference type="UniPathway" id="UPA00753"/>
<feature type="region of interest" description="Disordered" evidence="15">
    <location>
        <begin position="1"/>
        <end position="35"/>
    </location>
</feature>
<keyword evidence="5 13" id="KW-0949">S-adenosyl-L-methionine</keyword>
<evidence type="ECO:0000256" key="12">
    <source>
        <dbReference type="ARBA" id="ARBA00023264"/>
    </source>
</evidence>
<feature type="transmembrane region" description="Helical" evidence="13 14">
    <location>
        <begin position="70"/>
        <end position="90"/>
    </location>
</feature>
<evidence type="ECO:0000256" key="1">
    <source>
        <dbReference type="ARBA" id="ARBA00004127"/>
    </source>
</evidence>
<sequence>MSATSEAGVRRRKASRSHSKESITKPRSQDKKSIKTEEVVWGKTPSGEVFRVPTTHDVLTLFHPGYPKSFFDILSLALLGTQVLLFFVLPKSIARPFFLAYFGFWRLAYDAGLAWVLTKQSKRKWLVREMQRLGWLDEKRNPEARNWIRNQLVGKMGKDYSFDELPLEYNTWLLFRQLVDIILLNDFVAYCLFAFSSFRVPVGLSMPVHISRWVLGFALIAFNLWVKVEAHHVVKDYGWYWGDVFFQRGALIFDGVFELAPHPMYSVGYAGYYGLSLIVGSYPVLFASIAAHAAQFGFLVAFENPHIERTYGQKKLLAARFPLQQDQSLAQKRRLTQANHQRSVSTASAATDVSTLSTPAATEGETATETEEIDTETETELDGLDDGLIQTPRVGSPISMDSNSDSRSFKSRSKAQSQHDLINTYFRKDLVLFHNFDMLRAPDFMLGLAVFYIAALTVLPDLSNDNLLILHFVHALLWRVYHTFVLGSLLKAQSESKFLVRHFLKHYYYSESALESGKGAVQEAFTNWKALYNLSMLMTYGSFLSFAWKTYKLPQEWIVGDQLLRHTLGGFLILLHIWAAKESYDVLGAFGWFFGDFFIENYPSTLEYTGIFRFLNNPEILSGATFFGLSLITGSKSVFALAIFANVSYWWFLKTVENPHMKRRYGDALRKDAGMTKVIKKMAAKNARLLESRAGKHAPEIRRVVTEVKGSFDKVFKETEEVVEDFLNKSKPKISEVVQDTKVLLQQSRERLVITRVANNLSSFDTTLYNISVVSSSNSGGKRRFHLGEPIVVNWKAPPTHSRKDWIGLYRLGANKSSLVTTTSSLGMWAPVFNDEWEGDVYLGAGDKSKETETTTGKVVFKGELLPWQPGMYELRYHHDGLYNVMSLDGPIEIYVDPPASLDFQSVRWYLIHIVTLCLDGDPSLVPLSSQPPGAPTPSPEDERYGRDPDDFRFWSEKQASRIALSIKAAFGLEYDPEVIIADANVSALTNRILVSKQLLDA</sequence>
<evidence type="ECO:0000256" key="2">
    <source>
        <dbReference type="ARBA" id="ARBA00022516"/>
    </source>
</evidence>
<keyword evidence="12 13" id="KW-1208">Phospholipid metabolism</keyword>
<evidence type="ECO:0000256" key="13">
    <source>
        <dbReference type="HAMAP-Rule" id="MF_03217"/>
    </source>
</evidence>
<keyword evidence="6 13" id="KW-0812">Transmembrane</keyword>
<dbReference type="STRING" id="2282107.A0A286U8F0"/>